<organism evidence="4 5">
    <name type="scientific">Novosphingobium anseongense</name>
    <dbReference type="NCBI Taxonomy" id="3133436"/>
    <lineage>
        <taxon>Bacteria</taxon>
        <taxon>Pseudomonadati</taxon>
        <taxon>Pseudomonadota</taxon>
        <taxon>Alphaproteobacteria</taxon>
        <taxon>Sphingomonadales</taxon>
        <taxon>Sphingomonadaceae</taxon>
        <taxon>Novosphingobium</taxon>
    </lineage>
</organism>
<evidence type="ECO:0000256" key="2">
    <source>
        <dbReference type="SAM" id="MobiDB-lite"/>
    </source>
</evidence>
<dbReference type="InterPro" id="IPR029068">
    <property type="entry name" value="Glyas_Bleomycin-R_OHBP_Dase"/>
</dbReference>
<reference evidence="4 5" key="1">
    <citation type="submission" date="2024-03" db="EMBL/GenBank/DDBJ databases">
        <authorList>
            <person name="Jo J.-H."/>
        </authorList>
    </citation>
    <scope>NUCLEOTIDE SEQUENCE [LARGE SCALE GENOMIC DNA]</scope>
    <source>
        <strain evidence="4 5">PS1R-30</strain>
    </source>
</reference>
<dbReference type="Proteomes" id="UP001361239">
    <property type="component" value="Unassembled WGS sequence"/>
</dbReference>
<dbReference type="EMBL" id="JBBHJZ010000004">
    <property type="protein sequence ID" value="MEJ5978850.1"/>
    <property type="molecule type" value="Genomic_DNA"/>
</dbReference>
<evidence type="ECO:0000313" key="5">
    <source>
        <dbReference type="Proteomes" id="UP001361239"/>
    </source>
</evidence>
<feature type="compositionally biased region" description="Low complexity" evidence="2">
    <location>
        <begin position="8"/>
        <end position="39"/>
    </location>
</feature>
<feature type="region of interest" description="Disordered" evidence="2">
    <location>
        <begin position="1"/>
        <end position="41"/>
    </location>
</feature>
<comment type="caution">
    <text evidence="4">The sequence shown here is derived from an EMBL/GenBank/DDBJ whole genome shotgun (WGS) entry which is preliminary data.</text>
</comment>
<dbReference type="InterPro" id="IPR037523">
    <property type="entry name" value="VOC_core"/>
</dbReference>
<dbReference type="PANTHER" id="PTHR43048:SF3">
    <property type="entry name" value="METHYLMALONYL-COA EPIMERASE, MITOCHONDRIAL"/>
    <property type="match status" value="1"/>
</dbReference>
<gene>
    <name evidence="4" type="ORF">WG901_19510</name>
</gene>
<accession>A0ABU8S0J8</accession>
<evidence type="ECO:0000313" key="4">
    <source>
        <dbReference type="EMBL" id="MEJ5978850.1"/>
    </source>
</evidence>
<name>A0ABU8S0J8_9SPHN</name>
<evidence type="ECO:0000256" key="1">
    <source>
        <dbReference type="ARBA" id="ARBA00022723"/>
    </source>
</evidence>
<evidence type="ECO:0000259" key="3">
    <source>
        <dbReference type="PROSITE" id="PS51819"/>
    </source>
</evidence>
<protein>
    <submittedName>
        <fullName evidence="4">VOC family protein</fullName>
    </submittedName>
</protein>
<dbReference type="PANTHER" id="PTHR43048">
    <property type="entry name" value="METHYLMALONYL-COA EPIMERASE"/>
    <property type="match status" value="1"/>
</dbReference>
<sequence length="207" mass="21809">MTRRDVIAGNAGSAAPAANDASQPSARAAARGRYPGARADGTGLPPVHHVGLVVKDCERALAKLSYAMGFGAAYRFEGNFADAVLANGDKGLHLRGAFVWMNNTALEIVEPVDDRSPHHEFLADHGEGLHHLAFWVDSVAGEIAAMRAGGADARILVDGTGPGNEVPWCYVEGDMMGAAIIELIERNEGSEQFYAEVFKAIGGTIPV</sequence>
<dbReference type="InterPro" id="IPR051785">
    <property type="entry name" value="MMCE/EMCE_epimerase"/>
</dbReference>
<dbReference type="Pfam" id="PF13669">
    <property type="entry name" value="Glyoxalase_4"/>
    <property type="match status" value="1"/>
</dbReference>
<dbReference type="Gene3D" id="3.10.180.10">
    <property type="entry name" value="2,3-Dihydroxybiphenyl 1,2-Dioxygenase, domain 1"/>
    <property type="match status" value="1"/>
</dbReference>
<keyword evidence="5" id="KW-1185">Reference proteome</keyword>
<dbReference type="SUPFAM" id="SSF54593">
    <property type="entry name" value="Glyoxalase/Bleomycin resistance protein/Dihydroxybiphenyl dioxygenase"/>
    <property type="match status" value="1"/>
</dbReference>
<proteinExistence type="predicted"/>
<keyword evidence="1" id="KW-0479">Metal-binding</keyword>
<dbReference type="PROSITE" id="PS51819">
    <property type="entry name" value="VOC"/>
    <property type="match status" value="1"/>
</dbReference>
<dbReference type="RefSeq" id="WP_339588786.1">
    <property type="nucleotide sequence ID" value="NZ_JBBHJZ010000004.1"/>
</dbReference>
<feature type="domain" description="VOC" evidence="3">
    <location>
        <begin position="46"/>
        <end position="186"/>
    </location>
</feature>